<evidence type="ECO:0000313" key="4">
    <source>
        <dbReference type="Proteomes" id="UP000198327"/>
    </source>
</evidence>
<keyword evidence="4" id="KW-1185">Reference proteome</keyword>
<dbReference type="EMBL" id="FZOW01000014">
    <property type="protein sequence ID" value="SNT33012.1"/>
    <property type="molecule type" value="Genomic_DNA"/>
</dbReference>
<gene>
    <name evidence="3" type="ORF">SAMN05421642_11440</name>
</gene>
<feature type="compositionally biased region" description="Low complexity" evidence="1">
    <location>
        <begin position="75"/>
        <end position="101"/>
    </location>
</feature>
<dbReference type="OrthoDB" id="4466215at2"/>
<feature type="transmembrane region" description="Helical" evidence="2">
    <location>
        <begin position="31"/>
        <end position="49"/>
    </location>
</feature>
<feature type="compositionally biased region" description="Low complexity" evidence="1">
    <location>
        <begin position="111"/>
        <end position="129"/>
    </location>
</feature>
<accession>A0A239LSU6</accession>
<proteinExistence type="predicted"/>
<protein>
    <submittedName>
        <fullName evidence="3">Uncharacterized protein</fullName>
    </submittedName>
</protein>
<feature type="region of interest" description="Disordered" evidence="1">
    <location>
        <begin position="54"/>
        <end position="155"/>
    </location>
</feature>
<feature type="region of interest" description="Disordered" evidence="1">
    <location>
        <begin position="1"/>
        <end position="21"/>
    </location>
</feature>
<sequence length="155" mass="15925">MTGASAPNHSESDPDRPRRTWKLPSKMFGRIRTSTVLLGICFVLTGLLYNQLQEGNDAPTAGPTAVDPSLIVPGPSSEPRYTEESTTTTPVPTTTQPASPSDASGTPSVAPGEPGSTTGGTDSSTTPEPTYLPGLTVPPELRSLLPAPPSATGTP</sequence>
<dbReference type="AlphaFoldDB" id="A0A239LSU6"/>
<evidence type="ECO:0000256" key="2">
    <source>
        <dbReference type="SAM" id="Phobius"/>
    </source>
</evidence>
<dbReference type="Proteomes" id="UP000198327">
    <property type="component" value="Unassembled WGS sequence"/>
</dbReference>
<keyword evidence="2" id="KW-0812">Transmembrane</keyword>
<evidence type="ECO:0000313" key="3">
    <source>
        <dbReference type="EMBL" id="SNT33012.1"/>
    </source>
</evidence>
<organism evidence="3 4">
    <name type="scientific">Rhodococcoides kyotonense</name>
    <dbReference type="NCBI Taxonomy" id="398843"/>
    <lineage>
        <taxon>Bacteria</taxon>
        <taxon>Bacillati</taxon>
        <taxon>Actinomycetota</taxon>
        <taxon>Actinomycetes</taxon>
        <taxon>Mycobacteriales</taxon>
        <taxon>Nocardiaceae</taxon>
        <taxon>Rhodococcoides</taxon>
    </lineage>
</organism>
<evidence type="ECO:0000256" key="1">
    <source>
        <dbReference type="SAM" id="MobiDB-lite"/>
    </source>
</evidence>
<name>A0A239LSU6_9NOCA</name>
<reference evidence="4" key="1">
    <citation type="submission" date="2017-06" db="EMBL/GenBank/DDBJ databases">
        <authorList>
            <person name="Varghese N."/>
            <person name="Submissions S."/>
        </authorList>
    </citation>
    <scope>NUCLEOTIDE SEQUENCE [LARGE SCALE GENOMIC DNA]</scope>
    <source>
        <strain evidence="4">JCM 23211</strain>
    </source>
</reference>
<keyword evidence="2" id="KW-1133">Transmembrane helix</keyword>
<dbReference type="RefSeq" id="WP_089250003.1">
    <property type="nucleotide sequence ID" value="NZ_FZOW01000014.1"/>
</dbReference>
<keyword evidence="2" id="KW-0472">Membrane</keyword>